<dbReference type="GO" id="GO:0016853">
    <property type="term" value="F:isomerase activity"/>
    <property type="evidence" value="ECO:0007669"/>
    <property type="project" value="UniProtKB-KW"/>
</dbReference>
<sequence>MVRTFALVLALLAAPLAAQTPVVPPPAPPMLGVAPAPRPATVKVTLATSEGPIVLELESERAPITTGNFLKYVDQKRLDGTSFYRATMVAKEPLFGLIQGGVKFDPKKVLPPIKHEPTTVTGLGHTDGTISMARGAPGTATADFFITIGDMPSMNADPKAPGDNQGFAAFGHVVEGMDIVRRILTAPTSPTAGVGPMKGQMLAAPVKIETAKRVK</sequence>
<dbReference type="EC" id="5.2.1.8" evidence="1"/>
<protein>
    <recommendedName>
        <fullName evidence="1">peptidylprolyl isomerase</fullName>
        <ecNumber evidence="1">5.2.1.8</ecNumber>
    </recommendedName>
</protein>
<reference evidence="6 7" key="1">
    <citation type="submission" date="2023-02" db="EMBL/GenBank/DDBJ databases">
        <title>Genome sequence of Sphingomonas naphthae.</title>
        <authorList>
            <person name="Kim S."/>
            <person name="Heo J."/>
            <person name="Kwon S.-W."/>
        </authorList>
    </citation>
    <scope>NUCLEOTIDE SEQUENCE [LARGE SCALE GENOMIC DNA]</scope>
    <source>
        <strain evidence="6 7">KACC 18716</strain>
    </source>
</reference>
<dbReference type="InterPro" id="IPR044665">
    <property type="entry name" value="E_coli_cyclophilin_A-like"/>
</dbReference>
<accession>A0ABY7TL69</accession>
<dbReference type="PROSITE" id="PS50072">
    <property type="entry name" value="CSA_PPIASE_2"/>
    <property type="match status" value="1"/>
</dbReference>
<evidence type="ECO:0000313" key="7">
    <source>
        <dbReference type="Proteomes" id="UP001220395"/>
    </source>
</evidence>
<dbReference type="InterPro" id="IPR002130">
    <property type="entry name" value="Cyclophilin-type_PPIase_dom"/>
</dbReference>
<organism evidence="6 7">
    <name type="scientific">Sphingomonas naphthae</name>
    <dbReference type="NCBI Taxonomy" id="1813468"/>
    <lineage>
        <taxon>Bacteria</taxon>
        <taxon>Pseudomonadati</taxon>
        <taxon>Pseudomonadota</taxon>
        <taxon>Alphaproteobacteria</taxon>
        <taxon>Sphingomonadales</taxon>
        <taxon>Sphingomonadaceae</taxon>
        <taxon>Sphingomonas</taxon>
    </lineage>
</organism>
<dbReference type="SUPFAM" id="SSF50891">
    <property type="entry name" value="Cyclophilin-like"/>
    <property type="match status" value="1"/>
</dbReference>
<dbReference type="Pfam" id="PF00160">
    <property type="entry name" value="Pro_isomerase"/>
    <property type="match status" value="1"/>
</dbReference>
<feature type="signal peptide" evidence="4">
    <location>
        <begin position="1"/>
        <end position="18"/>
    </location>
</feature>
<feature type="chain" id="PRO_5047548980" description="peptidylprolyl isomerase" evidence="4">
    <location>
        <begin position="19"/>
        <end position="215"/>
    </location>
</feature>
<dbReference type="EMBL" id="CP117411">
    <property type="protein sequence ID" value="WCT73716.1"/>
    <property type="molecule type" value="Genomic_DNA"/>
</dbReference>
<evidence type="ECO:0000256" key="2">
    <source>
        <dbReference type="ARBA" id="ARBA00023110"/>
    </source>
</evidence>
<gene>
    <name evidence="6" type="ORF">PQ455_00345</name>
</gene>
<evidence type="ECO:0000259" key="5">
    <source>
        <dbReference type="PROSITE" id="PS50072"/>
    </source>
</evidence>
<feature type="domain" description="PPIase cyclophilin-type" evidence="5">
    <location>
        <begin position="51"/>
        <end position="213"/>
    </location>
</feature>
<keyword evidence="3 6" id="KW-0413">Isomerase</keyword>
<keyword evidence="7" id="KW-1185">Reference proteome</keyword>
<dbReference type="InterPro" id="IPR029000">
    <property type="entry name" value="Cyclophilin-like_dom_sf"/>
</dbReference>
<keyword evidence="4" id="KW-0732">Signal</keyword>
<dbReference type="CDD" id="cd00317">
    <property type="entry name" value="cyclophilin"/>
    <property type="match status" value="1"/>
</dbReference>
<dbReference type="RefSeq" id="WP_273688168.1">
    <property type="nucleotide sequence ID" value="NZ_CP117411.1"/>
</dbReference>
<proteinExistence type="predicted"/>
<evidence type="ECO:0000313" key="6">
    <source>
        <dbReference type="EMBL" id="WCT73716.1"/>
    </source>
</evidence>
<keyword evidence="2" id="KW-0697">Rotamase</keyword>
<evidence type="ECO:0000256" key="1">
    <source>
        <dbReference type="ARBA" id="ARBA00013194"/>
    </source>
</evidence>
<dbReference type="Proteomes" id="UP001220395">
    <property type="component" value="Chromosome"/>
</dbReference>
<name>A0ABY7TL69_9SPHN</name>
<dbReference type="PANTHER" id="PTHR43246">
    <property type="entry name" value="PEPTIDYL-PROLYL CIS-TRANS ISOMERASE CYP38, CHLOROPLASTIC"/>
    <property type="match status" value="1"/>
</dbReference>
<evidence type="ECO:0000256" key="4">
    <source>
        <dbReference type="SAM" id="SignalP"/>
    </source>
</evidence>
<dbReference type="Gene3D" id="2.40.100.10">
    <property type="entry name" value="Cyclophilin-like"/>
    <property type="match status" value="1"/>
</dbReference>
<evidence type="ECO:0000256" key="3">
    <source>
        <dbReference type="ARBA" id="ARBA00023235"/>
    </source>
</evidence>